<dbReference type="GeneID" id="91285107"/>
<dbReference type="EMBL" id="CP032427">
    <property type="protein sequence ID" value="AYC41992.1"/>
    <property type="molecule type" value="Genomic_DNA"/>
</dbReference>
<evidence type="ECO:0000313" key="1">
    <source>
        <dbReference type="EMBL" id="AYC41992.1"/>
    </source>
</evidence>
<organism evidence="1 2">
    <name type="scientific">Streptomyces griseorubiginosus</name>
    <dbReference type="NCBI Taxonomy" id="67304"/>
    <lineage>
        <taxon>Bacteria</taxon>
        <taxon>Bacillati</taxon>
        <taxon>Actinomycetota</taxon>
        <taxon>Actinomycetes</taxon>
        <taxon>Kitasatosporales</taxon>
        <taxon>Streptomycetaceae</taxon>
        <taxon>Streptomyces</taxon>
    </lineage>
</organism>
<protein>
    <submittedName>
        <fullName evidence="1">Uncharacterized protein</fullName>
    </submittedName>
</protein>
<proteinExistence type="predicted"/>
<evidence type="ECO:0000313" key="2">
    <source>
        <dbReference type="Proteomes" id="UP000265765"/>
    </source>
</evidence>
<name>A0AAI8PR96_9ACTN</name>
<dbReference type="KEGG" id="sge:DWG14_06283"/>
<accession>A0AAI8PR96</accession>
<reference evidence="1 2" key="1">
    <citation type="submission" date="2018-09" db="EMBL/GenBank/DDBJ databases">
        <title>Production of Trimethoprim by Streptomyces sp. 3E-1.</title>
        <authorList>
            <person name="Kang H.J."/>
            <person name="Kim S.B."/>
        </authorList>
    </citation>
    <scope>NUCLEOTIDE SEQUENCE [LARGE SCALE GENOMIC DNA]</scope>
    <source>
        <strain evidence="1 2">3E-1</strain>
    </source>
</reference>
<dbReference type="Proteomes" id="UP000265765">
    <property type="component" value="Chromosome"/>
</dbReference>
<dbReference type="AlphaFoldDB" id="A0AAI8PR96"/>
<dbReference type="RefSeq" id="WP_120052658.1">
    <property type="nucleotide sequence ID" value="NZ_CP032427.1"/>
</dbReference>
<gene>
    <name evidence="1" type="ORF">DWG14_06283</name>
</gene>
<sequence length="81" mass="8770">MGRIKPHKPRRERPSAFALAMSAAYRCGHCHSTTRAYRDAFGNDHLVVEHDDSCPVLGGVVPSAPDTARAIEQVTDTPKAA</sequence>